<name>A0A0N7L9E6_9BASI</name>
<accession>A0A0N7L9E6</accession>
<feature type="region of interest" description="Disordered" evidence="1">
    <location>
        <begin position="31"/>
        <end position="61"/>
    </location>
</feature>
<evidence type="ECO:0000313" key="3">
    <source>
        <dbReference type="Proteomes" id="UP000054845"/>
    </source>
</evidence>
<dbReference type="EMBL" id="CCYA01000221">
    <property type="protein sequence ID" value="CEH13570.1"/>
    <property type="molecule type" value="Genomic_DNA"/>
</dbReference>
<dbReference type="Proteomes" id="UP000054845">
    <property type="component" value="Unassembled WGS sequence"/>
</dbReference>
<evidence type="ECO:0000256" key="1">
    <source>
        <dbReference type="SAM" id="MobiDB-lite"/>
    </source>
</evidence>
<feature type="compositionally biased region" description="Polar residues" evidence="1">
    <location>
        <begin position="51"/>
        <end position="61"/>
    </location>
</feature>
<reference evidence="3" key="1">
    <citation type="submission" date="2014-09" db="EMBL/GenBank/DDBJ databases">
        <authorList>
            <person name="Sharma Rahul"/>
            <person name="Thines Marco"/>
        </authorList>
    </citation>
    <scope>NUCLEOTIDE SEQUENCE [LARGE SCALE GENOMIC DNA]</scope>
</reference>
<protein>
    <submittedName>
        <fullName evidence="2">Uncharacterized protein</fullName>
    </submittedName>
</protein>
<organism evidence="2 3">
    <name type="scientific">Ceraceosorus bombacis</name>
    <dbReference type="NCBI Taxonomy" id="401625"/>
    <lineage>
        <taxon>Eukaryota</taxon>
        <taxon>Fungi</taxon>
        <taxon>Dikarya</taxon>
        <taxon>Basidiomycota</taxon>
        <taxon>Ustilaginomycotina</taxon>
        <taxon>Exobasidiomycetes</taxon>
        <taxon>Ceraceosorales</taxon>
        <taxon>Ceraceosoraceae</taxon>
        <taxon>Ceraceosorus</taxon>
    </lineage>
</organism>
<proteinExistence type="predicted"/>
<keyword evidence="3" id="KW-1185">Reference proteome</keyword>
<sequence>MSVRAYTRPSHHLDRRSRFNATFLKETLSNCQAPSEPCDLSHKGVSGRLSDGNTTSSACRS</sequence>
<dbReference type="AlphaFoldDB" id="A0A0N7L9E6"/>
<evidence type="ECO:0000313" key="2">
    <source>
        <dbReference type="EMBL" id="CEH13570.1"/>
    </source>
</evidence>